<reference evidence="2" key="1">
    <citation type="journal article" date="2023" name="Nat. Commun.">
        <title>Diploid and tetraploid genomes of Acorus and the evolution of monocots.</title>
        <authorList>
            <person name="Ma L."/>
            <person name="Liu K.W."/>
            <person name="Li Z."/>
            <person name="Hsiao Y.Y."/>
            <person name="Qi Y."/>
            <person name="Fu T."/>
            <person name="Tang G.D."/>
            <person name="Zhang D."/>
            <person name="Sun W.H."/>
            <person name="Liu D.K."/>
            <person name="Li Y."/>
            <person name="Chen G.Z."/>
            <person name="Liu X.D."/>
            <person name="Liao X.Y."/>
            <person name="Jiang Y.T."/>
            <person name="Yu X."/>
            <person name="Hao Y."/>
            <person name="Huang J."/>
            <person name="Zhao X.W."/>
            <person name="Ke S."/>
            <person name="Chen Y.Y."/>
            <person name="Wu W.L."/>
            <person name="Hsu J.L."/>
            <person name="Lin Y.F."/>
            <person name="Huang M.D."/>
            <person name="Li C.Y."/>
            <person name="Huang L."/>
            <person name="Wang Z.W."/>
            <person name="Zhao X."/>
            <person name="Zhong W.Y."/>
            <person name="Peng D.H."/>
            <person name="Ahmad S."/>
            <person name="Lan S."/>
            <person name="Zhang J.S."/>
            <person name="Tsai W.C."/>
            <person name="Van de Peer Y."/>
            <person name="Liu Z.J."/>
        </authorList>
    </citation>
    <scope>NUCLEOTIDE SEQUENCE</scope>
    <source>
        <strain evidence="2">CP</strain>
    </source>
</reference>
<keyword evidence="1" id="KW-1133">Transmembrane helix</keyword>
<gene>
    <name evidence="2" type="ORF">QJS10_CPB17g00210</name>
</gene>
<protein>
    <submittedName>
        <fullName evidence="2">Uncharacterized protein</fullName>
    </submittedName>
</protein>
<keyword evidence="1" id="KW-0812">Transmembrane</keyword>
<evidence type="ECO:0000256" key="1">
    <source>
        <dbReference type="SAM" id="Phobius"/>
    </source>
</evidence>
<name>A0AAV9CXX1_ACOCL</name>
<keyword evidence="1" id="KW-0472">Membrane</keyword>
<dbReference type="Proteomes" id="UP001180020">
    <property type="component" value="Unassembled WGS sequence"/>
</dbReference>
<reference evidence="2" key="2">
    <citation type="submission" date="2023-06" db="EMBL/GenBank/DDBJ databases">
        <authorList>
            <person name="Ma L."/>
            <person name="Liu K.-W."/>
            <person name="Li Z."/>
            <person name="Hsiao Y.-Y."/>
            <person name="Qi Y."/>
            <person name="Fu T."/>
            <person name="Tang G."/>
            <person name="Zhang D."/>
            <person name="Sun W.-H."/>
            <person name="Liu D.-K."/>
            <person name="Li Y."/>
            <person name="Chen G.-Z."/>
            <person name="Liu X.-D."/>
            <person name="Liao X.-Y."/>
            <person name="Jiang Y.-T."/>
            <person name="Yu X."/>
            <person name="Hao Y."/>
            <person name="Huang J."/>
            <person name="Zhao X.-W."/>
            <person name="Ke S."/>
            <person name="Chen Y.-Y."/>
            <person name="Wu W.-L."/>
            <person name="Hsu J.-L."/>
            <person name="Lin Y.-F."/>
            <person name="Huang M.-D."/>
            <person name="Li C.-Y."/>
            <person name="Huang L."/>
            <person name="Wang Z.-W."/>
            <person name="Zhao X."/>
            <person name="Zhong W.-Y."/>
            <person name="Peng D.-H."/>
            <person name="Ahmad S."/>
            <person name="Lan S."/>
            <person name="Zhang J.-S."/>
            <person name="Tsai W.-C."/>
            <person name="Van De Peer Y."/>
            <person name="Liu Z.-J."/>
        </authorList>
    </citation>
    <scope>NUCLEOTIDE SEQUENCE</scope>
    <source>
        <strain evidence="2">CP</strain>
        <tissue evidence="2">Leaves</tissue>
    </source>
</reference>
<proteinExistence type="predicted"/>
<evidence type="ECO:0000313" key="2">
    <source>
        <dbReference type="EMBL" id="KAK1293289.1"/>
    </source>
</evidence>
<dbReference type="EMBL" id="JAUJYO010000017">
    <property type="protein sequence ID" value="KAK1293289.1"/>
    <property type="molecule type" value="Genomic_DNA"/>
</dbReference>
<accession>A0AAV9CXX1</accession>
<keyword evidence="3" id="KW-1185">Reference proteome</keyword>
<dbReference type="AlphaFoldDB" id="A0AAV9CXX1"/>
<evidence type="ECO:0000313" key="3">
    <source>
        <dbReference type="Proteomes" id="UP001180020"/>
    </source>
</evidence>
<comment type="caution">
    <text evidence="2">The sequence shown here is derived from an EMBL/GenBank/DDBJ whole genome shotgun (WGS) entry which is preliminary data.</text>
</comment>
<organism evidence="2 3">
    <name type="scientific">Acorus calamus</name>
    <name type="common">Sweet flag</name>
    <dbReference type="NCBI Taxonomy" id="4465"/>
    <lineage>
        <taxon>Eukaryota</taxon>
        <taxon>Viridiplantae</taxon>
        <taxon>Streptophyta</taxon>
        <taxon>Embryophyta</taxon>
        <taxon>Tracheophyta</taxon>
        <taxon>Spermatophyta</taxon>
        <taxon>Magnoliopsida</taxon>
        <taxon>Liliopsida</taxon>
        <taxon>Acoraceae</taxon>
        <taxon>Acorus</taxon>
    </lineage>
</organism>
<sequence length="49" mass="5750">MASRGEFEDRILECIWNYLFDHLEGNLFTNVVIGFLSVMLMCNIGLYFN</sequence>
<feature type="transmembrane region" description="Helical" evidence="1">
    <location>
        <begin position="27"/>
        <end position="48"/>
    </location>
</feature>